<sequence length="173" mass="18934">MSASNYHSSLSALPYAHLWASGSLQTSSTRCSTCCASSSFQLVPPLQILALKPECIQLVLQIFLLIFAQCDDLRLLVEHGLEILVILLQPPELRTAPCVRRVAATLDDIAQLIQFIHVILQQSPHALKLVLKLRIPLLSRTARAAARVRASRSWHHQSAGARVRAQGQACAAS</sequence>
<dbReference type="AlphaFoldDB" id="A0A4Y9ZZK2"/>
<gene>
    <name evidence="1" type="ORF">EWM64_g4504</name>
</gene>
<evidence type="ECO:0000313" key="1">
    <source>
        <dbReference type="EMBL" id="TFY79507.1"/>
    </source>
</evidence>
<dbReference type="EMBL" id="SFCI01000490">
    <property type="protein sequence ID" value="TFY79507.1"/>
    <property type="molecule type" value="Genomic_DNA"/>
</dbReference>
<organism evidence="1 2">
    <name type="scientific">Hericium alpestre</name>
    <dbReference type="NCBI Taxonomy" id="135208"/>
    <lineage>
        <taxon>Eukaryota</taxon>
        <taxon>Fungi</taxon>
        <taxon>Dikarya</taxon>
        <taxon>Basidiomycota</taxon>
        <taxon>Agaricomycotina</taxon>
        <taxon>Agaricomycetes</taxon>
        <taxon>Russulales</taxon>
        <taxon>Hericiaceae</taxon>
        <taxon>Hericium</taxon>
    </lineage>
</organism>
<reference evidence="1 2" key="1">
    <citation type="submission" date="2019-02" db="EMBL/GenBank/DDBJ databases">
        <title>Genome sequencing of the rare red list fungi Hericium alpestre (H. flagellum).</title>
        <authorList>
            <person name="Buettner E."/>
            <person name="Kellner H."/>
        </authorList>
    </citation>
    <scope>NUCLEOTIDE SEQUENCE [LARGE SCALE GENOMIC DNA]</scope>
    <source>
        <strain evidence="1 2">DSM 108284</strain>
    </source>
</reference>
<dbReference type="Proteomes" id="UP000298061">
    <property type="component" value="Unassembled WGS sequence"/>
</dbReference>
<evidence type="ECO:0000313" key="2">
    <source>
        <dbReference type="Proteomes" id="UP000298061"/>
    </source>
</evidence>
<proteinExistence type="predicted"/>
<comment type="caution">
    <text evidence="1">The sequence shown here is derived from an EMBL/GenBank/DDBJ whole genome shotgun (WGS) entry which is preliminary data.</text>
</comment>
<name>A0A4Y9ZZK2_9AGAM</name>
<keyword evidence="2" id="KW-1185">Reference proteome</keyword>
<accession>A0A4Y9ZZK2</accession>
<protein>
    <submittedName>
        <fullName evidence="1">Uncharacterized protein</fullName>
    </submittedName>
</protein>